<accession>A0A255EG87</accession>
<keyword evidence="3" id="KW-1185">Reference proteome</keyword>
<feature type="transmembrane region" description="Helical" evidence="1">
    <location>
        <begin position="96"/>
        <end position="114"/>
    </location>
</feature>
<protein>
    <submittedName>
        <fullName evidence="2">Uncharacterized protein</fullName>
    </submittedName>
</protein>
<keyword evidence="1" id="KW-0812">Transmembrane</keyword>
<gene>
    <name evidence="2" type="ORF">CGZ91_13490</name>
</gene>
<evidence type="ECO:0000313" key="2">
    <source>
        <dbReference type="EMBL" id="OYN88615.1"/>
    </source>
</evidence>
<dbReference type="OrthoDB" id="3734431at2"/>
<sequence>MPRTRQLATIGGIIALALVQAAGVLLWGWPVGNVLVMFWVENVIICVFALVQATSATRRQQGTSRGAWFRPLNYLFFCFVHGIFTAILAWRLGVDLGAMTLGLPLALLVIRYGVEIAGWAASDEKPTAEQAARYPAPRVVVLHVSIIVAWWLMVSGDRLFTPEVVLAILLGVKVIIEIRATLKPAASDGLLSARFMRGGGSSRRRSRSRRRRRR</sequence>
<dbReference type="EMBL" id="NMVJ01000011">
    <property type="protein sequence ID" value="OYN88615.1"/>
    <property type="molecule type" value="Genomic_DNA"/>
</dbReference>
<dbReference type="InterPro" id="IPR045466">
    <property type="entry name" value="DUF6498"/>
</dbReference>
<keyword evidence="1" id="KW-1133">Transmembrane helix</keyword>
<reference evidence="2 3" key="1">
    <citation type="submission" date="2017-07" db="EMBL/GenBank/DDBJ databases">
        <title>Draft whole genome sequences of clinical Proprionibacteriaceae strains.</title>
        <authorList>
            <person name="Bernier A.-M."/>
            <person name="Bernard K."/>
            <person name="Domingo M.-C."/>
        </authorList>
    </citation>
    <scope>NUCLEOTIDE SEQUENCE [LARGE SCALE GENOMIC DNA]</scope>
    <source>
        <strain evidence="2 3">NML 150081</strain>
    </source>
</reference>
<evidence type="ECO:0000313" key="3">
    <source>
        <dbReference type="Proteomes" id="UP000216300"/>
    </source>
</evidence>
<feature type="transmembrane region" description="Helical" evidence="1">
    <location>
        <begin position="72"/>
        <end position="90"/>
    </location>
</feature>
<keyword evidence="1" id="KW-0472">Membrane</keyword>
<organism evidence="2 3">
    <name type="scientific">Parenemella sanctibonifatiensis</name>
    <dbReference type="NCBI Taxonomy" id="2016505"/>
    <lineage>
        <taxon>Bacteria</taxon>
        <taxon>Bacillati</taxon>
        <taxon>Actinomycetota</taxon>
        <taxon>Actinomycetes</taxon>
        <taxon>Propionibacteriales</taxon>
        <taxon>Propionibacteriaceae</taxon>
        <taxon>Parenemella</taxon>
    </lineage>
</organism>
<name>A0A255EG87_9ACTN</name>
<comment type="caution">
    <text evidence="2">The sequence shown here is derived from an EMBL/GenBank/DDBJ whole genome shotgun (WGS) entry which is preliminary data.</text>
</comment>
<feature type="transmembrane region" description="Helical" evidence="1">
    <location>
        <begin position="31"/>
        <end position="51"/>
    </location>
</feature>
<feature type="transmembrane region" description="Helical" evidence="1">
    <location>
        <begin position="135"/>
        <end position="153"/>
    </location>
</feature>
<dbReference type="RefSeq" id="WP_094455968.1">
    <property type="nucleotide sequence ID" value="NZ_NMVJ01000011.1"/>
</dbReference>
<proteinExistence type="predicted"/>
<dbReference type="Proteomes" id="UP000216300">
    <property type="component" value="Unassembled WGS sequence"/>
</dbReference>
<evidence type="ECO:0000256" key="1">
    <source>
        <dbReference type="SAM" id="Phobius"/>
    </source>
</evidence>
<feature type="transmembrane region" description="Helical" evidence="1">
    <location>
        <begin position="159"/>
        <end position="176"/>
    </location>
</feature>
<dbReference type="AlphaFoldDB" id="A0A255EG87"/>
<dbReference type="Pfam" id="PF20108">
    <property type="entry name" value="DUF6498"/>
    <property type="match status" value="1"/>
</dbReference>